<dbReference type="PANTHER" id="PTHR35936">
    <property type="entry name" value="MEMBRANE-BOUND LYTIC MUREIN TRANSGLYCOSYLASE F"/>
    <property type="match status" value="1"/>
</dbReference>
<dbReference type="Pfam" id="PF00497">
    <property type="entry name" value="SBP_bac_3"/>
    <property type="match status" value="1"/>
</dbReference>
<reference evidence="3" key="1">
    <citation type="submission" date="2020-04" db="EMBL/GenBank/DDBJ databases">
        <title>Deep metagenomics examines the oral microbiome during advanced dental caries in children, revealing novel taxa and co-occurrences with host molecules.</title>
        <authorList>
            <person name="Baker J.L."/>
            <person name="Morton J.T."/>
            <person name="Dinis M."/>
            <person name="Alvarez R."/>
            <person name="Tran N.C."/>
            <person name="Knight R."/>
            <person name="Edlund A."/>
        </authorList>
    </citation>
    <scope>NUCLEOTIDE SEQUENCE</scope>
    <source>
        <strain evidence="3">JCVI_22A_bin.2</strain>
    </source>
</reference>
<evidence type="ECO:0000313" key="4">
    <source>
        <dbReference type="Proteomes" id="UP000772566"/>
    </source>
</evidence>
<accession>A0A930YQE6</accession>
<name>A0A930YQE6_9ACTN</name>
<dbReference type="PROSITE" id="PS51257">
    <property type="entry name" value="PROKAR_LIPOPROTEIN"/>
    <property type="match status" value="1"/>
</dbReference>
<keyword evidence="1" id="KW-0732">Signal</keyword>
<dbReference type="InterPro" id="IPR001638">
    <property type="entry name" value="Solute-binding_3/MltF_N"/>
</dbReference>
<comment type="caution">
    <text evidence="3">The sequence shown here is derived from an EMBL/GenBank/DDBJ whole genome shotgun (WGS) entry which is preliminary data.</text>
</comment>
<gene>
    <name evidence="3" type="ORF">HXK23_00965</name>
</gene>
<dbReference type="SMART" id="SM00062">
    <property type="entry name" value="PBPb"/>
    <property type="match status" value="1"/>
</dbReference>
<dbReference type="SUPFAM" id="SSF53850">
    <property type="entry name" value="Periplasmic binding protein-like II"/>
    <property type="match status" value="1"/>
</dbReference>
<dbReference type="PANTHER" id="PTHR35936:SF17">
    <property type="entry name" value="ARGININE-BINDING EXTRACELLULAR PROTEIN ARTP"/>
    <property type="match status" value="1"/>
</dbReference>
<protein>
    <submittedName>
        <fullName evidence="3">Amino acid ABC transporter substrate-binding protein</fullName>
    </submittedName>
</protein>
<dbReference type="AlphaFoldDB" id="A0A930YQE6"/>
<proteinExistence type="predicted"/>
<sequence length="311" mass="32183">MTRGKSSLKVLLLIALAVVLTGCSIGPINIDLDNWFHVKSVQEAIQEKREARQQKIPDSSLHTAGTLTVGLRTQSVTAPMVVASEAGTLQGIDVETASAIADQLGVDVKFVSVNGPVDGLQAGCDIVMDVRSGEDSTSTLISGYAESTTALFHKGSETDITADSLSGKSVGVQTGSLSERAMGQVLTGMSVQGFSNLNDAFEALENGSIDYVACDAYAGAYLAANKDISMVGIVDVPSTIGISVATSNKALATQIQQALSAIQSNGVEGVIRNKWIGTLPHLSTTNKISGLVEVSTQSTSADSATSSSEQN</sequence>
<evidence type="ECO:0000313" key="3">
    <source>
        <dbReference type="EMBL" id="MBF4808789.1"/>
    </source>
</evidence>
<evidence type="ECO:0000256" key="1">
    <source>
        <dbReference type="ARBA" id="ARBA00022729"/>
    </source>
</evidence>
<dbReference type="EMBL" id="JABZGT010000024">
    <property type="protein sequence ID" value="MBF4808789.1"/>
    <property type="molecule type" value="Genomic_DNA"/>
</dbReference>
<organism evidence="3 4">
    <name type="scientific">Lancefieldella parvula</name>
    <dbReference type="NCBI Taxonomy" id="1382"/>
    <lineage>
        <taxon>Bacteria</taxon>
        <taxon>Bacillati</taxon>
        <taxon>Actinomycetota</taxon>
        <taxon>Coriobacteriia</taxon>
        <taxon>Coriobacteriales</taxon>
        <taxon>Atopobiaceae</taxon>
        <taxon>Lancefieldella</taxon>
    </lineage>
</organism>
<dbReference type="Proteomes" id="UP000772566">
    <property type="component" value="Unassembled WGS sequence"/>
</dbReference>
<feature type="domain" description="Solute-binding protein family 3/N-terminal" evidence="2">
    <location>
        <begin position="66"/>
        <end position="279"/>
    </location>
</feature>
<evidence type="ECO:0000259" key="2">
    <source>
        <dbReference type="SMART" id="SM00062"/>
    </source>
</evidence>
<dbReference type="Gene3D" id="3.40.190.10">
    <property type="entry name" value="Periplasmic binding protein-like II"/>
    <property type="match status" value="2"/>
</dbReference>